<evidence type="ECO:0000313" key="3">
    <source>
        <dbReference type="EMBL" id="XBY62845.1"/>
    </source>
</evidence>
<keyword evidence="2" id="KW-0732">Signal</keyword>
<evidence type="ECO:0008006" key="4">
    <source>
        <dbReference type="Google" id="ProtNLM"/>
    </source>
</evidence>
<evidence type="ECO:0000256" key="2">
    <source>
        <dbReference type="SAM" id="SignalP"/>
    </source>
</evidence>
<organism evidence="3">
    <name type="scientific">Pseudomonas solani</name>
    <dbReference type="NCBI Taxonomy" id="2731552"/>
    <lineage>
        <taxon>Bacteria</taxon>
        <taxon>Pseudomonadati</taxon>
        <taxon>Pseudomonadota</taxon>
        <taxon>Gammaproteobacteria</taxon>
        <taxon>Pseudomonadales</taxon>
        <taxon>Pseudomonadaceae</taxon>
        <taxon>Pseudomonas</taxon>
    </lineage>
</organism>
<evidence type="ECO:0000256" key="1">
    <source>
        <dbReference type="SAM" id="Phobius"/>
    </source>
</evidence>
<proteinExistence type="predicted"/>
<dbReference type="EMBL" id="CP158373">
    <property type="protein sequence ID" value="XBY62845.1"/>
    <property type="molecule type" value="Genomic_DNA"/>
</dbReference>
<gene>
    <name evidence="3" type="ORF">ABS648_23275</name>
</gene>
<feature type="chain" id="PRO_5043739469" description="Phage coat protein" evidence="2">
    <location>
        <begin position="26"/>
        <end position="69"/>
    </location>
</feature>
<keyword evidence="1" id="KW-0812">Transmembrane</keyword>
<dbReference type="AlphaFoldDB" id="A0AAU7XZL6"/>
<keyword evidence="1" id="KW-1133">Transmembrane helix</keyword>
<keyword evidence="1" id="KW-0472">Membrane</keyword>
<accession>A0AAU7XZL6</accession>
<feature type="transmembrane region" description="Helical" evidence="1">
    <location>
        <begin position="41"/>
        <end position="61"/>
    </location>
</feature>
<reference evidence="3" key="1">
    <citation type="submission" date="2023-08" db="EMBL/GenBank/DDBJ databases">
        <title>Increased levels of nutrients transform a symbiont into a lethal pathobiont.</title>
        <authorList>
            <person name="Lachnit T."/>
            <person name="Ulrich L."/>
            <person name="Willmer F.M."/>
            <person name="Hasenbein T."/>
            <person name="Steiner L.X."/>
            <person name="Wolters M."/>
            <person name="Herbst E.M."/>
            <person name="Deines P."/>
        </authorList>
    </citation>
    <scope>NUCLEOTIDE SEQUENCE</scope>
    <source>
        <strain evidence="3">T3</strain>
    </source>
</reference>
<dbReference type="RefSeq" id="WP_236204515.1">
    <property type="nucleotide sequence ID" value="NZ_CP158373.1"/>
</dbReference>
<feature type="signal peptide" evidence="2">
    <location>
        <begin position="1"/>
        <end position="25"/>
    </location>
</feature>
<sequence length="69" mass="7065">MSKRFLKSLGAASLVTALVVQTAHAEGMADLAAGIDKADILAGFIAVALIIAAILASRMGIKKVLGMIR</sequence>
<protein>
    <recommendedName>
        <fullName evidence="4">Phage coat protein</fullName>
    </recommendedName>
</protein>
<name>A0AAU7XZL6_9PSED</name>